<keyword evidence="3" id="KW-1185">Reference proteome</keyword>
<sequence length="349" mass="39853">MENEEETQHMRAAASHAPALFCSSSRTTHMDIICTTNTPVRYAVGVRSAPASVSKRFRCKLPDATVPQSLQVGDPVAVTLTQTLVDNISRRRLNAAMHEERRRFMEELDRDRKNRVAAESCAAVVIQSHCRGGRVRRRASAPDARPNSILDDDADGSIAAELLALARRAGLVPMRGVTLAPKPRKSKKQRQAERHRQREEAGAARILQAVSRRRIATKKTKRLRSAKKEEKRKQSVSKIQRYYRGHLARLEVLKRRSNRAASTIQTRYRYRIASKQHSYRKHLFERMAREQHAAMRIQATTRARSARASFLEVLEELNPGLGKKKRRRRPGDVSDITDEPMRLMWQGDK</sequence>
<dbReference type="SMART" id="SM00015">
    <property type="entry name" value="IQ"/>
    <property type="match status" value="4"/>
</dbReference>
<dbReference type="PROSITE" id="PS50096">
    <property type="entry name" value="IQ"/>
    <property type="match status" value="3"/>
</dbReference>
<dbReference type="EMBL" id="JAQMWT010000362">
    <property type="protein sequence ID" value="KAJ8602990.1"/>
    <property type="molecule type" value="Genomic_DNA"/>
</dbReference>
<name>A0AAD7UDA0_9STRA</name>
<feature type="compositionally biased region" description="Basic residues" evidence="1">
    <location>
        <begin position="211"/>
        <end position="225"/>
    </location>
</feature>
<dbReference type="AlphaFoldDB" id="A0AAD7UDA0"/>
<dbReference type="Proteomes" id="UP001230188">
    <property type="component" value="Unassembled WGS sequence"/>
</dbReference>
<proteinExistence type="predicted"/>
<protein>
    <submittedName>
        <fullName evidence="2">Uncharacterized protein</fullName>
    </submittedName>
</protein>
<feature type="compositionally biased region" description="Basic and acidic residues" evidence="1">
    <location>
        <begin position="190"/>
        <end position="202"/>
    </location>
</feature>
<evidence type="ECO:0000313" key="3">
    <source>
        <dbReference type="Proteomes" id="UP001230188"/>
    </source>
</evidence>
<gene>
    <name evidence="2" type="ORF">CTAYLR_001508</name>
</gene>
<evidence type="ECO:0000256" key="1">
    <source>
        <dbReference type="SAM" id="MobiDB-lite"/>
    </source>
</evidence>
<feature type="region of interest" description="Disordered" evidence="1">
    <location>
        <begin position="178"/>
        <end position="238"/>
    </location>
</feature>
<accession>A0AAD7UDA0</accession>
<evidence type="ECO:0000313" key="2">
    <source>
        <dbReference type="EMBL" id="KAJ8602990.1"/>
    </source>
</evidence>
<organism evidence="2 3">
    <name type="scientific">Chrysophaeum taylorii</name>
    <dbReference type="NCBI Taxonomy" id="2483200"/>
    <lineage>
        <taxon>Eukaryota</taxon>
        <taxon>Sar</taxon>
        <taxon>Stramenopiles</taxon>
        <taxon>Ochrophyta</taxon>
        <taxon>Pelagophyceae</taxon>
        <taxon>Pelagomonadales</taxon>
        <taxon>Pelagomonadaceae</taxon>
        <taxon>Chrysophaeum</taxon>
    </lineage>
</organism>
<reference evidence="2" key="1">
    <citation type="submission" date="2023-01" db="EMBL/GenBank/DDBJ databases">
        <title>Metagenome sequencing of chrysophaentin producing Chrysophaeum taylorii.</title>
        <authorList>
            <person name="Davison J."/>
            <person name="Bewley C."/>
        </authorList>
    </citation>
    <scope>NUCLEOTIDE SEQUENCE</scope>
    <source>
        <strain evidence="2">NIES-1699</strain>
    </source>
</reference>
<comment type="caution">
    <text evidence="2">The sequence shown here is derived from an EMBL/GenBank/DDBJ whole genome shotgun (WGS) entry which is preliminary data.</text>
</comment>
<dbReference type="InterPro" id="IPR000048">
    <property type="entry name" value="IQ_motif_EF-hand-BS"/>
</dbReference>
<dbReference type="Pfam" id="PF00612">
    <property type="entry name" value="IQ"/>
    <property type="match status" value="2"/>
</dbReference>
<dbReference type="Gene3D" id="1.20.5.190">
    <property type="match status" value="1"/>
</dbReference>